<feature type="region of interest" description="Disordered" evidence="1">
    <location>
        <begin position="32"/>
        <end position="77"/>
    </location>
</feature>
<gene>
    <name evidence="2" type="ORF">EI97DRAFT_159547</name>
</gene>
<organism evidence="2 3">
    <name type="scientific">Westerdykella ornata</name>
    <dbReference type="NCBI Taxonomy" id="318751"/>
    <lineage>
        <taxon>Eukaryota</taxon>
        <taxon>Fungi</taxon>
        <taxon>Dikarya</taxon>
        <taxon>Ascomycota</taxon>
        <taxon>Pezizomycotina</taxon>
        <taxon>Dothideomycetes</taxon>
        <taxon>Pleosporomycetidae</taxon>
        <taxon>Pleosporales</taxon>
        <taxon>Sporormiaceae</taxon>
        <taxon>Westerdykella</taxon>
    </lineage>
</organism>
<dbReference type="RefSeq" id="XP_033650799.1">
    <property type="nucleotide sequence ID" value="XM_033793327.1"/>
</dbReference>
<evidence type="ECO:0000256" key="1">
    <source>
        <dbReference type="SAM" id="MobiDB-lite"/>
    </source>
</evidence>
<feature type="compositionally biased region" description="Basic and acidic residues" evidence="1">
    <location>
        <begin position="67"/>
        <end position="77"/>
    </location>
</feature>
<dbReference type="AlphaFoldDB" id="A0A6A6J9J9"/>
<protein>
    <submittedName>
        <fullName evidence="2">Uncharacterized protein</fullName>
    </submittedName>
</protein>
<keyword evidence="3" id="KW-1185">Reference proteome</keyword>
<accession>A0A6A6J9J9</accession>
<evidence type="ECO:0000313" key="3">
    <source>
        <dbReference type="Proteomes" id="UP000800097"/>
    </source>
</evidence>
<feature type="compositionally biased region" description="Low complexity" evidence="1">
    <location>
        <begin position="51"/>
        <end position="62"/>
    </location>
</feature>
<dbReference type="GeneID" id="54546502"/>
<sequence length="219" mass="24888">MDSASHVPPSYGSAYSQLYAWTYDPTDGSWYAPTYGGRNSAGDASERNPISSSASQSPAARSHSAHKALEREIDYLHDDLDEQDERMDMQDERIQQQEFFYRSQLGKLRDELKRCANRMTSLESSLDAAKKEIKNHKSTLQQLAKNRRKNKDLERRRKKEAARVASEQGDTIRGLQAGEPHDIGSQERLNGHHEQTAPVVKTEPRDRTTDIEEGEVDEL</sequence>
<feature type="compositionally biased region" description="Basic and acidic residues" evidence="1">
    <location>
        <begin position="179"/>
        <end position="195"/>
    </location>
</feature>
<proteinExistence type="predicted"/>
<evidence type="ECO:0000313" key="2">
    <source>
        <dbReference type="EMBL" id="KAF2273260.1"/>
    </source>
</evidence>
<dbReference type="EMBL" id="ML986511">
    <property type="protein sequence ID" value="KAF2273260.1"/>
    <property type="molecule type" value="Genomic_DNA"/>
</dbReference>
<feature type="compositionally biased region" description="Basic residues" evidence="1">
    <location>
        <begin position="145"/>
        <end position="160"/>
    </location>
</feature>
<reference evidence="2" key="1">
    <citation type="journal article" date="2020" name="Stud. Mycol.">
        <title>101 Dothideomycetes genomes: a test case for predicting lifestyles and emergence of pathogens.</title>
        <authorList>
            <person name="Haridas S."/>
            <person name="Albert R."/>
            <person name="Binder M."/>
            <person name="Bloem J."/>
            <person name="Labutti K."/>
            <person name="Salamov A."/>
            <person name="Andreopoulos B."/>
            <person name="Baker S."/>
            <person name="Barry K."/>
            <person name="Bills G."/>
            <person name="Bluhm B."/>
            <person name="Cannon C."/>
            <person name="Castanera R."/>
            <person name="Culley D."/>
            <person name="Daum C."/>
            <person name="Ezra D."/>
            <person name="Gonzalez J."/>
            <person name="Henrissat B."/>
            <person name="Kuo A."/>
            <person name="Liang C."/>
            <person name="Lipzen A."/>
            <person name="Lutzoni F."/>
            <person name="Magnuson J."/>
            <person name="Mondo S."/>
            <person name="Nolan M."/>
            <person name="Ohm R."/>
            <person name="Pangilinan J."/>
            <person name="Park H.-J."/>
            <person name="Ramirez L."/>
            <person name="Alfaro M."/>
            <person name="Sun H."/>
            <person name="Tritt A."/>
            <person name="Yoshinaga Y."/>
            <person name="Zwiers L.-H."/>
            <person name="Turgeon B."/>
            <person name="Goodwin S."/>
            <person name="Spatafora J."/>
            <person name="Crous P."/>
            <person name="Grigoriev I."/>
        </authorList>
    </citation>
    <scope>NUCLEOTIDE SEQUENCE</scope>
    <source>
        <strain evidence="2">CBS 379.55</strain>
    </source>
</reference>
<dbReference type="Proteomes" id="UP000800097">
    <property type="component" value="Unassembled WGS sequence"/>
</dbReference>
<name>A0A6A6J9J9_WESOR</name>
<feature type="region of interest" description="Disordered" evidence="1">
    <location>
        <begin position="134"/>
        <end position="219"/>
    </location>
</feature>